<name>A0A8T1F8R1_9STRA</name>
<evidence type="ECO:0000313" key="1">
    <source>
        <dbReference type="EMBL" id="KAG2969925.1"/>
    </source>
</evidence>
<evidence type="ECO:0000313" key="2">
    <source>
        <dbReference type="Proteomes" id="UP000697107"/>
    </source>
</evidence>
<proteinExistence type="predicted"/>
<comment type="caution">
    <text evidence="1">The sequence shown here is derived from an EMBL/GenBank/DDBJ whole genome shotgun (WGS) entry which is preliminary data.</text>
</comment>
<dbReference type="AlphaFoldDB" id="A0A8T1F8R1"/>
<feature type="non-terminal residue" evidence="1">
    <location>
        <position position="1"/>
    </location>
</feature>
<dbReference type="EMBL" id="RCML01000759">
    <property type="protein sequence ID" value="KAG2969925.1"/>
    <property type="molecule type" value="Genomic_DNA"/>
</dbReference>
<protein>
    <submittedName>
        <fullName evidence="1">Uncharacterized protein</fullName>
    </submittedName>
</protein>
<reference evidence="1" key="1">
    <citation type="submission" date="2018-10" db="EMBL/GenBank/DDBJ databases">
        <title>Effector identification in a new, highly contiguous assembly of the strawberry crown rot pathogen Phytophthora cactorum.</title>
        <authorList>
            <person name="Armitage A.D."/>
            <person name="Nellist C.F."/>
            <person name="Bates H."/>
            <person name="Vickerstaff R.J."/>
            <person name="Harrison R.J."/>
        </authorList>
    </citation>
    <scope>NUCLEOTIDE SEQUENCE</scope>
    <source>
        <strain evidence="1">P415</strain>
    </source>
</reference>
<sequence>QGRVMDNWKAIEDRGGLERGSRSSGARYRCCAGEHRYCDVAVRERGGSGSSRAEFK</sequence>
<accession>A0A8T1F8R1</accession>
<organism evidence="1 2">
    <name type="scientific">Phytophthora cactorum</name>
    <dbReference type="NCBI Taxonomy" id="29920"/>
    <lineage>
        <taxon>Eukaryota</taxon>
        <taxon>Sar</taxon>
        <taxon>Stramenopiles</taxon>
        <taxon>Oomycota</taxon>
        <taxon>Peronosporomycetes</taxon>
        <taxon>Peronosporales</taxon>
        <taxon>Peronosporaceae</taxon>
        <taxon>Phytophthora</taxon>
    </lineage>
</organism>
<dbReference type="Proteomes" id="UP000697107">
    <property type="component" value="Unassembled WGS sequence"/>
</dbReference>
<gene>
    <name evidence="1" type="ORF">PC118_g17166</name>
</gene>